<dbReference type="Gene3D" id="3.40.50.12370">
    <property type="match status" value="1"/>
</dbReference>
<accession>A0A254TGV3</accession>
<organism evidence="3 4">
    <name type="scientific">Noviherbaspirillum denitrificans</name>
    <dbReference type="NCBI Taxonomy" id="1968433"/>
    <lineage>
        <taxon>Bacteria</taxon>
        <taxon>Pseudomonadati</taxon>
        <taxon>Pseudomonadota</taxon>
        <taxon>Betaproteobacteria</taxon>
        <taxon>Burkholderiales</taxon>
        <taxon>Oxalobacteraceae</taxon>
        <taxon>Noviherbaspirillum</taxon>
    </lineage>
</organism>
<dbReference type="EMBL" id="LSTO01000001">
    <property type="protein sequence ID" value="OWW21886.1"/>
    <property type="molecule type" value="Genomic_DNA"/>
</dbReference>
<keyword evidence="4" id="KW-1185">Reference proteome</keyword>
<evidence type="ECO:0000259" key="2">
    <source>
        <dbReference type="Pfam" id="PF00582"/>
    </source>
</evidence>
<dbReference type="PANTHER" id="PTHR46268:SF15">
    <property type="entry name" value="UNIVERSAL STRESS PROTEIN HP_0031"/>
    <property type="match status" value="1"/>
</dbReference>
<dbReference type="Pfam" id="PF00582">
    <property type="entry name" value="Usp"/>
    <property type="match status" value="2"/>
</dbReference>
<dbReference type="OrthoDB" id="9804721at2"/>
<dbReference type="RefSeq" id="WP_088709914.1">
    <property type="nucleotide sequence ID" value="NZ_LSTO01000001.1"/>
</dbReference>
<evidence type="ECO:0000313" key="4">
    <source>
        <dbReference type="Proteomes" id="UP000197535"/>
    </source>
</evidence>
<proteinExistence type="inferred from homology"/>
<dbReference type="CDD" id="cd00293">
    <property type="entry name" value="USP-like"/>
    <property type="match status" value="1"/>
</dbReference>
<dbReference type="SUPFAM" id="SSF52402">
    <property type="entry name" value="Adenine nucleotide alpha hydrolases-like"/>
    <property type="match status" value="2"/>
</dbReference>
<dbReference type="PRINTS" id="PR01438">
    <property type="entry name" value="UNVRSLSTRESS"/>
</dbReference>
<sequence>MSYKTILVHADKCRHAAQYIDLAASIAVREDAHLVGVATTGVSHYIYQSGIMDPAMGASGSYLEQHLEALRERGRHALDDFETRIRKTEVRSWESALLDDEAGAGLALRARYADLLVVGQVNPDEPSPVVLPDFPEYVVLSCGRPVLVVPYAGRFEQVGKRVLVAWDAGVSATRAVVNSIPMLRHADIVEVAVFNAEDRGDAHGEIPGADIALYLARHGVKVNVIRQKTRIDVGSSLLSLAADLGSDMLVTGCYGHSRFREIMLGGVTRTLLESMTVPVLMSA</sequence>
<dbReference type="PANTHER" id="PTHR46268">
    <property type="entry name" value="STRESS RESPONSE PROTEIN NHAX"/>
    <property type="match status" value="1"/>
</dbReference>
<reference evidence="3 4" key="1">
    <citation type="submission" date="2016-02" db="EMBL/GenBank/DDBJ databases">
        <authorList>
            <person name="Wen L."/>
            <person name="He K."/>
            <person name="Yang H."/>
        </authorList>
    </citation>
    <scope>NUCLEOTIDE SEQUENCE [LARGE SCALE GENOMIC DNA]</scope>
    <source>
        <strain evidence="3 4">TSA40</strain>
    </source>
</reference>
<feature type="domain" description="UspA" evidence="2">
    <location>
        <begin position="3"/>
        <end position="150"/>
    </location>
</feature>
<comment type="caution">
    <text evidence="3">The sequence shown here is derived from an EMBL/GenBank/DDBJ whole genome shotgun (WGS) entry which is preliminary data.</text>
</comment>
<evidence type="ECO:0000256" key="1">
    <source>
        <dbReference type="ARBA" id="ARBA00008791"/>
    </source>
</evidence>
<feature type="domain" description="UspA" evidence="2">
    <location>
        <begin position="161"/>
        <end position="281"/>
    </location>
</feature>
<comment type="similarity">
    <text evidence="1">Belongs to the universal stress protein A family.</text>
</comment>
<protein>
    <submittedName>
        <fullName evidence="3">Universal stress protein</fullName>
    </submittedName>
</protein>
<dbReference type="InterPro" id="IPR006015">
    <property type="entry name" value="Universal_stress_UspA"/>
</dbReference>
<dbReference type="AlphaFoldDB" id="A0A254TGV3"/>
<name>A0A254TGV3_9BURK</name>
<evidence type="ECO:0000313" key="3">
    <source>
        <dbReference type="EMBL" id="OWW21886.1"/>
    </source>
</evidence>
<dbReference type="Proteomes" id="UP000197535">
    <property type="component" value="Unassembled WGS sequence"/>
</dbReference>
<gene>
    <name evidence="3" type="ORF">AYR66_22720</name>
</gene>
<dbReference type="InterPro" id="IPR006016">
    <property type="entry name" value="UspA"/>
</dbReference>